<dbReference type="Proteomes" id="UP000243807">
    <property type="component" value="Chromosome"/>
</dbReference>
<dbReference type="PROSITE" id="PS50801">
    <property type="entry name" value="STAS"/>
    <property type="match status" value="1"/>
</dbReference>
<feature type="transmembrane region" description="Helical" evidence="5">
    <location>
        <begin position="485"/>
        <end position="503"/>
    </location>
</feature>
<dbReference type="GO" id="GO:0016020">
    <property type="term" value="C:membrane"/>
    <property type="evidence" value="ECO:0007669"/>
    <property type="project" value="UniProtKB-SubCell"/>
</dbReference>
<feature type="transmembrane region" description="Helical" evidence="5">
    <location>
        <begin position="204"/>
        <end position="223"/>
    </location>
</feature>
<feature type="transmembrane region" description="Helical" evidence="5">
    <location>
        <begin position="51"/>
        <end position="69"/>
    </location>
</feature>
<accession>A0A1P8UG07</accession>
<evidence type="ECO:0000256" key="3">
    <source>
        <dbReference type="ARBA" id="ARBA00022989"/>
    </source>
</evidence>
<evidence type="ECO:0000259" key="6">
    <source>
        <dbReference type="PROSITE" id="PS50801"/>
    </source>
</evidence>
<dbReference type="CDD" id="cd07042">
    <property type="entry name" value="STAS_SulP_like_sulfate_transporter"/>
    <property type="match status" value="1"/>
</dbReference>
<dbReference type="RefSeq" id="WP_076836437.1">
    <property type="nucleotide sequence ID" value="NZ_CP019434.1"/>
</dbReference>
<dbReference type="KEGG" id="afy:BW247_06525"/>
<dbReference type="AlphaFoldDB" id="A0A1P8UG07"/>
<dbReference type="PANTHER" id="PTHR11814">
    <property type="entry name" value="SULFATE TRANSPORTER"/>
    <property type="match status" value="1"/>
</dbReference>
<feature type="transmembrane region" description="Helical" evidence="5">
    <location>
        <begin position="458"/>
        <end position="479"/>
    </location>
</feature>
<dbReference type="Gene3D" id="3.30.750.24">
    <property type="entry name" value="STAS domain"/>
    <property type="match status" value="1"/>
</dbReference>
<feature type="transmembrane region" description="Helical" evidence="5">
    <location>
        <begin position="133"/>
        <end position="159"/>
    </location>
</feature>
<keyword evidence="3 5" id="KW-1133">Transmembrane helix</keyword>
<keyword evidence="8" id="KW-1185">Reference proteome</keyword>
<dbReference type="GO" id="GO:0055085">
    <property type="term" value="P:transmembrane transport"/>
    <property type="evidence" value="ECO:0007669"/>
    <property type="project" value="InterPro"/>
</dbReference>
<evidence type="ECO:0000313" key="7">
    <source>
        <dbReference type="EMBL" id="APZ42788.1"/>
    </source>
</evidence>
<dbReference type="InterPro" id="IPR002645">
    <property type="entry name" value="STAS_dom"/>
</dbReference>
<evidence type="ECO:0000256" key="2">
    <source>
        <dbReference type="ARBA" id="ARBA00022692"/>
    </source>
</evidence>
<feature type="transmembrane region" description="Helical" evidence="5">
    <location>
        <begin position="377"/>
        <end position="397"/>
    </location>
</feature>
<dbReference type="InterPro" id="IPR001902">
    <property type="entry name" value="SLC26A/SulP_fam"/>
</dbReference>
<evidence type="ECO:0000256" key="4">
    <source>
        <dbReference type="ARBA" id="ARBA00023136"/>
    </source>
</evidence>
<dbReference type="InterPro" id="IPR011547">
    <property type="entry name" value="SLC26A/SulP_dom"/>
</dbReference>
<feature type="transmembrane region" description="Helical" evidence="5">
    <location>
        <begin position="179"/>
        <end position="197"/>
    </location>
</feature>
<gene>
    <name evidence="7" type="ORF">BW247_06525</name>
</gene>
<dbReference type="Pfam" id="PF01740">
    <property type="entry name" value="STAS"/>
    <property type="match status" value="1"/>
</dbReference>
<dbReference type="EMBL" id="CP019434">
    <property type="protein sequence ID" value="APZ42788.1"/>
    <property type="molecule type" value="Genomic_DNA"/>
</dbReference>
<comment type="subcellular location">
    <subcellularLocation>
        <location evidence="1">Membrane</location>
        <topology evidence="1">Multi-pass membrane protein</topology>
    </subcellularLocation>
</comment>
<dbReference type="Pfam" id="PF00916">
    <property type="entry name" value="Sulfate_transp"/>
    <property type="match status" value="2"/>
</dbReference>
<sequence length="693" mass="73194">MNRLHSVLPFLRWFPMSAAGIRADLLAGITVALILVPQSMAYAQLAGLPVVFGLYASFVPVIVASLWGSSSQLHTGPVAMLSLMSAAAVLPFATPGSPEFIQISVMLALMVGVLRLALGLFKLGAIVNLLSSPVIVGFTNAAALIIGLSQLSKIIGVPFPRSDFYLADLWGVVRQVGATHWPTLAFAVGAYVLIVLLGRIMPRLPGVLVAVVLATIVSAAIGFEQKVEVPLTQVHVPGEVAAIGAYAATAGRIDALTRQIAATNREVARLERAGGLDNITRAADIGKALRPLQHERTLLKAQNNERRIALHELRLEGVKTPAGLDFYAYGKVPAGMQGDGKAWRFARVADGTVTLSAGGAVVGAIPTGLPGFAVPELNWRVMLALLPAALVMALIGFMEATSISKAIATTTGERIDASKELVGQGLANIAGSFFGSYTVSGSFSRSAGAARTGAKTGLFAIVSALVVVLVLLFFTPYLYALPQAVLAVIVMMAVFSLIRVAPLVRAWRVDRVEALIGLVTFAATLWMAPAIANGILLGIVLTLIAYLFKRMKPRAEIVAYKADGTLGGVRAHGLAAISQTVVPVRFDGALTFASVAYFEDVVLDVIAGFPRAQAILIIGSGINSIDASGEEKVRELAKQLHDAGVELYFSGLKHQVLSTLERTGVVDECGRERFLPNKEQALQTLLARYPDSS</sequence>
<keyword evidence="2 5" id="KW-0812">Transmembrane</keyword>
<dbReference type="InterPro" id="IPR036513">
    <property type="entry name" value="STAS_dom_sf"/>
</dbReference>
<feature type="transmembrane region" description="Helical" evidence="5">
    <location>
        <begin position="515"/>
        <end position="548"/>
    </location>
</feature>
<name>A0A1P8UG07_9GAMM</name>
<reference evidence="7 8" key="1">
    <citation type="submission" date="2017-01" db="EMBL/GenBank/DDBJ databases">
        <title>Draft sequence of Acidihalobacter ferrooxidans strain DSM 14175 (strain V8).</title>
        <authorList>
            <person name="Khaleque H.N."/>
            <person name="Ramsay J.P."/>
            <person name="Murphy R.J.T."/>
            <person name="Kaksonen A.H."/>
            <person name="Boxall N.J."/>
            <person name="Watkin E.L.J."/>
        </authorList>
    </citation>
    <scope>NUCLEOTIDE SEQUENCE [LARGE SCALE GENOMIC DNA]</scope>
    <source>
        <strain evidence="7 8">V8</strain>
    </source>
</reference>
<organism evidence="7 8">
    <name type="scientific">Acidihalobacter ferrooxydans</name>
    <dbReference type="NCBI Taxonomy" id="1765967"/>
    <lineage>
        <taxon>Bacteria</taxon>
        <taxon>Pseudomonadati</taxon>
        <taxon>Pseudomonadota</taxon>
        <taxon>Gammaproteobacteria</taxon>
        <taxon>Chromatiales</taxon>
        <taxon>Ectothiorhodospiraceae</taxon>
        <taxon>Acidihalobacter</taxon>
    </lineage>
</organism>
<feature type="transmembrane region" description="Helical" evidence="5">
    <location>
        <begin position="100"/>
        <end position="121"/>
    </location>
</feature>
<dbReference type="OrthoDB" id="9769739at2"/>
<evidence type="ECO:0000256" key="5">
    <source>
        <dbReference type="SAM" id="Phobius"/>
    </source>
</evidence>
<proteinExistence type="predicted"/>
<protein>
    <submittedName>
        <fullName evidence="7">Sodium-independent anion transporter</fullName>
    </submittedName>
</protein>
<evidence type="ECO:0000313" key="8">
    <source>
        <dbReference type="Proteomes" id="UP000243807"/>
    </source>
</evidence>
<keyword evidence="4 5" id="KW-0472">Membrane</keyword>
<feature type="transmembrane region" description="Helical" evidence="5">
    <location>
        <begin position="76"/>
        <end position="94"/>
    </location>
</feature>
<evidence type="ECO:0000256" key="1">
    <source>
        <dbReference type="ARBA" id="ARBA00004141"/>
    </source>
</evidence>
<dbReference type="SUPFAM" id="SSF52091">
    <property type="entry name" value="SpoIIaa-like"/>
    <property type="match status" value="1"/>
</dbReference>
<feature type="domain" description="STAS" evidence="6">
    <location>
        <begin position="571"/>
        <end position="685"/>
    </location>
</feature>
<dbReference type="STRING" id="1765967.BW247_06525"/>